<dbReference type="PANTHER" id="PTHR12176">
    <property type="entry name" value="SAM-DEPENDENT METHYLTRANSFERASE SUPERFAMILY PROTEIN"/>
    <property type="match status" value="1"/>
</dbReference>
<evidence type="ECO:0000256" key="1">
    <source>
        <dbReference type="ARBA" id="ARBA00008361"/>
    </source>
</evidence>
<keyword evidence="6" id="KW-1185">Reference proteome</keyword>
<dbReference type="SUPFAM" id="SSF53335">
    <property type="entry name" value="S-adenosyl-L-methionine-dependent methyltransferases"/>
    <property type="match status" value="1"/>
</dbReference>
<dbReference type="InterPro" id="IPR029063">
    <property type="entry name" value="SAM-dependent_MTases_sf"/>
</dbReference>
<sequence length="224" mass="24346">MASSAINKYECPGYWGERYAADDSRFEWFVSFASIRPLLGFVRRGSAVLDMGCGTSLFLADLRRDGHRGRLVGVDIVEKAVRALRRETRGLEIEVYCDDVRALRFGASTFDVVVDKGTIDAMICGGAAAVQAACAEVSRVLRVGGRFVVCSHHLVDGMDDWLRPVIDGLTTTTTTTKGDQPVVAWGLDVHALEGGGPTIYIFTKHRASPRGAPSLKMAFHEHAG</sequence>
<dbReference type="GO" id="GO:0008168">
    <property type="term" value="F:methyltransferase activity"/>
    <property type="evidence" value="ECO:0007669"/>
    <property type="project" value="UniProtKB-KW"/>
</dbReference>
<dbReference type="GO" id="GO:0032259">
    <property type="term" value="P:methylation"/>
    <property type="evidence" value="ECO:0007669"/>
    <property type="project" value="UniProtKB-KW"/>
</dbReference>
<dbReference type="EMBL" id="JAQMWT010000323">
    <property type="protein sequence ID" value="KAJ8604706.1"/>
    <property type="molecule type" value="Genomic_DNA"/>
</dbReference>
<evidence type="ECO:0000313" key="6">
    <source>
        <dbReference type="Proteomes" id="UP001230188"/>
    </source>
</evidence>
<keyword evidence="2" id="KW-0489">Methyltransferase</keyword>
<dbReference type="Proteomes" id="UP001230188">
    <property type="component" value="Unassembled WGS sequence"/>
</dbReference>
<evidence type="ECO:0000259" key="4">
    <source>
        <dbReference type="Pfam" id="PF13847"/>
    </source>
</evidence>
<comment type="caution">
    <text evidence="5">The sequence shown here is derived from an EMBL/GenBank/DDBJ whole genome shotgun (WGS) entry which is preliminary data.</text>
</comment>
<keyword evidence="3" id="KW-0808">Transferase</keyword>
<dbReference type="AlphaFoldDB" id="A0AAD7XMP9"/>
<comment type="similarity">
    <text evidence="1">Belongs to the methyltransferase superfamily.</text>
</comment>
<dbReference type="InterPro" id="IPR025714">
    <property type="entry name" value="Methyltranfer_dom"/>
</dbReference>
<accession>A0AAD7XMP9</accession>
<dbReference type="PANTHER" id="PTHR12176:SF79">
    <property type="entry name" value="METHYLTRANSFERASE TYPE 11 DOMAIN-CONTAINING PROTEIN"/>
    <property type="match status" value="1"/>
</dbReference>
<dbReference type="Gene3D" id="3.40.50.150">
    <property type="entry name" value="Vaccinia Virus protein VP39"/>
    <property type="match status" value="1"/>
</dbReference>
<dbReference type="CDD" id="cd02440">
    <property type="entry name" value="AdoMet_MTases"/>
    <property type="match status" value="1"/>
</dbReference>
<protein>
    <recommendedName>
        <fullName evidence="4">Methyltransferase domain-containing protein</fullName>
    </recommendedName>
</protein>
<evidence type="ECO:0000313" key="5">
    <source>
        <dbReference type="EMBL" id="KAJ8604706.1"/>
    </source>
</evidence>
<feature type="domain" description="Methyltransferase" evidence="4">
    <location>
        <begin position="45"/>
        <end position="153"/>
    </location>
</feature>
<gene>
    <name evidence="5" type="ORF">CTAYLR_006540</name>
</gene>
<dbReference type="InterPro" id="IPR051419">
    <property type="entry name" value="Lys/N-term_MeTrsfase_sf"/>
</dbReference>
<evidence type="ECO:0000256" key="3">
    <source>
        <dbReference type="ARBA" id="ARBA00022679"/>
    </source>
</evidence>
<evidence type="ECO:0000256" key="2">
    <source>
        <dbReference type="ARBA" id="ARBA00022603"/>
    </source>
</evidence>
<proteinExistence type="inferred from homology"/>
<dbReference type="Pfam" id="PF13847">
    <property type="entry name" value="Methyltransf_31"/>
    <property type="match status" value="1"/>
</dbReference>
<reference evidence="5" key="1">
    <citation type="submission" date="2023-01" db="EMBL/GenBank/DDBJ databases">
        <title>Metagenome sequencing of chrysophaentin producing Chrysophaeum taylorii.</title>
        <authorList>
            <person name="Davison J."/>
            <person name="Bewley C."/>
        </authorList>
    </citation>
    <scope>NUCLEOTIDE SEQUENCE</scope>
    <source>
        <strain evidence="5">NIES-1699</strain>
    </source>
</reference>
<organism evidence="5 6">
    <name type="scientific">Chrysophaeum taylorii</name>
    <dbReference type="NCBI Taxonomy" id="2483200"/>
    <lineage>
        <taxon>Eukaryota</taxon>
        <taxon>Sar</taxon>
        <taxon>Stramenopiles</taxon>
        <taxon>Ochrophyta</taxon>
        <taxon>Pelagophyceae</taxon>
        <taxon>Pelagomonadales</taxon>
        <taxon>Pelagomonadaceae</taxon>
        <taxon>Chrysophaeum</taxon>
    </lineage>
</organism>
<name>A0AAD7XMP9_9STRA</name>